<keyword evidence="3" id="KW-1185">Reference proteome</keyword>
<gene>
    <name evidence="2" type="ORF">CVLEPA_LOCUS3999</name>
</gene>
<evidence type="ECO:0000256" key="1">
    <source>
        <dbReference type="SAM" id="MobiDB-lite"/>
    </source>
</evidence>
<dbReference type="EMBL" id="CAWYQH010000013">
    <property type="protein sequence ID" value="CAK8674285.1"/>
    <property type="molecule type" value="Genomic_DNA"/>
</dbReference>
<feature type="compositionally biased region" description="Polar residues" evidence="1">
    <location>
        <begin position="228"/>
        <end position="238"/>
    </location>
</feature>
<protein>
    <recommendedName>
        <fullName evidence="4">CCHC-type domain-containing protein</fullName>
    </recommendedName>
</protein>
<feature type="compositionally biased region" description="Basic and acidic residues" evidence="1">
    <location>
        <begin position="269"/>
        <end position="289"/>
    </location>
</feature>
<reference evidence="2 3" key="1">
    <citation type="submission" date="2024-02" db="EMBL/GenBank/DDBJ databases">
        <authorList>
            <person name="Daric V."/>
            <person name="Darras S."/>
        </authorList>
    </citation>
    <scope>NUCLEOTIDE SEQUENCE [LARGE SCALE GENOMIC DNA]</scope>
</reference>
<accession>A0ABP0F3N3</accession>
<dbReference type="Proteomes" id="UP001642483">
    <property type="component" value="Unassembled WGS sequence"/>
</dbReference>
<evidence type="ECO:0008006" key="4">
    <source>
        <dbReference type="Google" id="ProtNLM"/>
    </source>
</evidence>
<organism evidence="2 3">
    <name type="scientific">Clavelina lepadiformis</name>
    <name type="common">Light-bulb sea squirt</name>
    <name type="synonym">Ascidia lepadiformis</name>
    <dbReference type="NCBI Taxonomy" id="159417"/>
    <lineage>
        <taxon>Eukaryota</taxon>
        <taxon>Metazoa</taxon>
        <taxon>Chordata</taxon>
        <taxon>Tunicata</taxon>
        <taxon>Ascidiacea</taxon>
        <taxon>Aplousobranchia</taxon>
        <taxon>Clavelinidae</taxon>
        <taxon>Clavelina</taxon>
    </lineage>
</organism>
<evidence type="ECO:0000313" key="3">
    <source>
        <dbReference type="Proteomes" id="UP001642483"/>
    </source>
</evidence>
<sequence length="406" mass="46790">MAETLTYADRVKRQWNNDVAEEYSNHCEVTIQLTNDSKREDIYKILKESKISFEYIEGIIQKPGNTVNITLNRKNNAIKLADILRKMPEVKYAIAHGDDRIDLTIRWVPIRYPQRHLDEILKEFEIQGPARLGVDKYGIRDGRRIYKVNKKTMERHQLPSYLYLGKLRCAVSYNGQISTCSYCTEQGHKFKECPNRIQPSTDKTTKQDFPKTPTRALDPDDEKPATHPNESSTVNSAAAETKELRRGAERESAKDAEKSRPTTENPQENTREPDSYERSSEREHSESRGNKRKNISGDSDEQQQEEPGFMDEQTPHDASSIPPNLSRLIPCSCGQLIRIRRNKSSRKTTPNFHQPIYCERCTAAFIRCTCTSFSIIRINNRLKSFQCKKCEHTYEPDPADLNATVN</sequence>
<proteinExistence type="predicted"/>
<evidence type="ECO:0000313" key="2">
    <source>
        <dbReference type="EMBL" id="CAK8674285.1"/>
    </source>
</evidence>
<feature type="region of interest" description="Disordered" evidence="1">
    <location>
        <begin position="192"/>
        <end position="324"/>
    </location>
</feature>
<comment type="caution">
    <text evidence="2">The sequence shown here is derived from an EMBL/GenBank/DDBJ whole genome shotgun (WGS) entry which is preliminary data.</text>
</comment>
<feature type="compositionally biased region" description="Basic and acidic residues" evidence="1">
    <location>
        <begin position="240"/>
        <end position="261"/>
    </location>
</feature>
<name>A0ABP0F3N3_CLALP</name>